<protein>
    <submittedName>
        <fullName evidence="2">Uncharacterized protein</fullName>
    </submittedName>
</protein>
<comment type="caution">
    <text evidence="2">The sequence shown here is derived from an EMBL/GenBank/DDBJ whole genome shotgun (WGS) entry which is preliminary data.</text>
</comment>
<reference evidence="2" key="1">
    <citation type="submission" date="2021-02" db="EMBL/GenBank/DDBJ databases">
        <authorList>
            <person name="Cremers G."/>
            <person name="Picone N."/>
        </authorList>
    </citation>
    <scope>NUCLEOTIDE SEQUENCE</scope>
    <source>
        <strain evidence="2">PQ17</strain>
    </source>
</reference>
<gene>
    <name evidence="2" type="ORF">MPNT_40036</name>
</gene>
<evidence type="ECO:0000313" key="2">
    <source>
        <dbReference type="EMBL" id="CAF0700796.1"/>
    </source>
</evidence>
<name>A0A8J2FWR5_9BACT</name>
<dbReference type="AlphaFoldDB" id="A0A8J2FWR5"/>
<proteinExistence type="predicted"/>
<evidence type="ECO:0000256" key="1">
    <source>
        <dbReference type="SAM" id="MobiDB-lite"/>
    </source>
</evidence>
<dbReference type="Proteomes" id="UP000663859">
    <property type="component" value="Unassembled WGS sequence"/>
</dbReference>
<accession>A0A8J2FWR5</accession>
<organism evidence="2 3">
    <name type="scientific">Candidatus Methylacidithermus pantelleriae</name>
    <dbReference type="NCBI Taxonomy" id="2744239"/>
    <lineage>
        <taxon>Bacteria</taxon>
        <taxon>Pseudomonadati</taxon>
        <taxon>Verrucomicrobiota</taxon>
        <taxon>Methylacidiphilae</taxon>
        <taxon>Methylacidiphilales</taxon>
        <taxon>Methylacidiphilaceae</taxon>
        <taxon>Candidatus Methylacidithermus</taxon>
    </lineage>
</organism>
<keyword evidence="3" id="KW-1185">Reference proteome</keyword>
<evidence type="ECO:0000313" key="3">
    <source>
        <dbReference type="Proteomes" id="UP000663859"/>
    </source>
</evidence>
<dbReference type="EMBL" id="CAJNOB010000034">
    <property type="protein sequence ID" value="CAF0700796.1"/>
    <property type="molecule type" value="Genomic_DNA"/>
</dbReference>
<feature type="region of interest" description="Disordered" evidence="1">
    <location>
        <begin position="1"/>
        <end position="21"/>
    </location>
</feature>
<sequence length="80" mass="8900">MTGRRKLRPRSPPAHKGSKDPIHTVARGFLADFGLAIGFSSVADWEKAVPPLSFSLCLEYQGRKRWDFTRRGVSILGKSS</sequence>